<keyword evidence="4" id="KW-1185">Reference proteome</keyword>
<reference evidence="3" key="2">
    <citation type="submission" date="2022-06" db="UniProtKB">
        <authorList>
            <consortium name="EnsemblMetazoa"/>
        </authorList>
    </citation>
    <scope>IDENTIFICATION</scope>
    <source>
        <strain evidence="3">DF5081</strain>
    </source>
</reference>
<evidence type="ECO:0000259" key="2">
    <source>
        <dbReference type="Pfam" id="PF05050"/>
    </source>
</evidence>
<dbReference type="Proteomes" id="UP000005237">
    <property type="component" value="Unassembled WGS sequence"/>
</dbReference>
<protein>
    <submittedName>
        <fullName evidence="3">Methyltransf_21 domain-containing protein</fullName>
    </submittedName>
</protein>
<evidence type="ECO:0000256" key="1">
    <source>
        <dbReference type="SAM" id="Phobius"/>
    </source>
</evidence>
<dbReference type="Pfam" id="PF05050">
    <property type="entry name" value="Methyltransf_21"/>
    <property type="match status" value="1"/>
</dbReference>
<dbReference type="PANTHER" id="PTHR22989">
    <property type="entry name" value="UNCHARACTERIZED DUF13 C.ELEGANS"/>
    <property type="match status" value="1"/>
</dbReference>
<dbReference type="AlphaFoldDB" id="A0A8R1DR94"/>
<accession>A0A8R1DR94</accession>
<keyword evidence="1" id="KW-0472">Membrane</keyword>
<feature type="transmembrane region" description="Helical" evidence="1">
    <location>
        <begin position="6"/>
        <end position="22"/>
    </location>
</feature>
<dbReference type="InterPro" id="IPR006342">
    <property type="entry name" value="FkbM_mtfrase"/>
</dbReference>
<dbReference type="EnsemblMetazoa" id="CJA08575.1">
    <property type="protein sequence ID" value="CJA08575.1"/>
    <property type="gene ID" value="WBGene00127780"/>
</dbReference>
<organism evidence="3 4">
    <name type="scientific">Caenorhabditis japonica</name>
    <dbReference type="NCBI Taxonomy" id="281687"/>
    <lineage>
        <taxon>Eukaryota</taxon>
        <taxon>Metazoa</taxon>
        <taxon>Ecdysozoa</taxon>
        <taxon>Nematoda</taxon>
        <taxon>Chromadorea</taxon>
        <taxon>Rhabditida</taxon>
        <taxon>Rhabditina</taxon>
        <taxon>Rhabditomorpha</taxon>
        <taxon>Rhabditoidea</taxon>
        <taxon>Rhabditidae</taxon>
        <taxon>Peloderinae</taxon>
        <taxon>Caenorhabditis</taxon>
    </lineage>
</organism>
<name>A0A8R1DR94_CAEJA</name>
<evidence type="ECO:0000313" key="3">
    <source>
        <dbReference type="EnsemblMetazoa" id="CJA08575.1"/>
    </source>
</evidence>
<feature type="domain" description="Methyltransferase FkbM" evidence="2">
    <location>
        <begin position="58"/>
        <end position="277"/>
    </location>
</feature>
<dbReference type="PANTHER" id="PTHR22989:SF10">
    <property type="entry name" value="METHYLTRANSFERASE FKBM DOMAIN-CONTAINING PROTEIN"/>
    <property type="match status" value="1"/>
</dbReference>
<keyword evidence="1" id="KW-0812">Transmembrane</keyword>
<evidence type="ECO:0000313" key="4">
    <source>
        <dbReference type="Proteomes" id="UP000005237"/>
    </source>
</evidence>
<proteinExistence type="predicted"/>
<sequence>MAPQLTVHTLVLFVIFGGNVLLKRNFDSRDNVESLHESAECVQKTIEPLMTGDLWRYWDRFAYIVNKCSPTLKDVELGSFPNTDEFKYHYLPLKKVNGCSIVSLGIGKDVKAEKKMSSVMPECEFYGADPVNEDNNELFSAFGNFYNMAVGDKNGSFRSYVLEEIYRYQEVATIDLATFLRNNVKQKLIDQLMVDIEHAEYPVFPFFEENGQLEEWGIHVCQINIEIHSPTAEDRQTFATFLKKNFLNHQWIFINSELHPSFKHIRLFMVNARSRECLQRYFVKNEKTKNKVTKRRKELDEEEELLL</sequence>
<keyword evidence="1" id="KW-1133">Transmembrane helix</keyword>
<reference evidence="4" key="1">
    <citation type="submission" date="2010-08" db="EMBL/GenBank/DDBJ databases">
        <authorList>
            <consortium name="Caenorhabditis japonica Sequencing Consortium"/>
            <person name="Wilson R.K."/>
        </authorList>
    </citation>
    <scope>NUCLEOTIDE SEQUENCE [LARGE SCALE GENOMIC DNA]</scope>
    <source>
        <strain evidence="4">DF5081</strain>
    </source>
</reference>
<dbReference type="OMA" id="EEIYRYQ"/>